<reference evidence="2" key="1">
    <citation type="journal article" date="2014" name="Front. Microbiol.">
        <title>High frequency of phylogenetically diverse reductive dehalogenase-homologous genes in deep subseafloor sedimentary metagenomes.</title>
        <authorList>
            <person name="Kawai M."/>
            <person name="Futagami T."/>
            <person name="Toyoda A."/>
            <person name="Takaki Y."/>
            <person name="Nishi S."/>
            <person name="Hori S."/>
            <person name="Arai W."/>
            <person name="Tsubouchi T."/>
            <person name="Morono Y."/>
            <person name="Uchiyama I."/>
            <person name="Ito T."/>
            <person name="Fujiyama A."/>
            <person name="Inagaki F."/>
            <person name="Takami H."/>
        </authorList>
    </citation>
    <scope>NUCLEOTIDE SEQUENCE</scope>
    <source>
        <strain evidence="2">Expedition CK06-06</strain>
    </source>
</reference>
<dbReference type="EMBL" id="BARS01012518">
    <property type="protein sequence ID" value="GAF87526.1"/>
    <property type="molecule type" value="Genomic_DNA"/>
</dbReference>
<evidence type="ECO:0000256" key="1">
    <source>
        <dbReference type="SAM" id="Coils"/>
    </source>
</evidence>
<evidence type="ECO:0008006" key="3">
    <source>
        <dbReference type="Google" id="ProtNLM"/>
    </source>
</evidence>
<gene>
    <name evidence="2" type="ORF">S01H1_22254</name>
</gene>
<accession>X0TJT9</accession>
<comment type="caution">
    <text evidence="2">The sequence shown here is derived from an EMBL/GenBank/DDBJ whole genome shotgun (WGS) entry which is preliminary data.</text>
</comment>
<name>X0TJT9_9ZZZZ</name>
<proteinExistence type="predicted"/>
<sequence length="107" mass="12363">GQLTVAQARRIYDINGSNTITSWLEKYGKNHLLSKLVRIEMKDEKDKFKQLESQKKQLESALAQAHLKILCLESLVECAEEHYQINIKKNFGLKVHRKSSHNQTTKA</sequence>
<organism evidence="2">
    <name type="scientific">marine sediment metagenome</name>
    <dbReference type="NCBI Taxonomy" id="412755"/>
    <lineage>
        <taxon>unclassified sequences</taxon>
        <taxon>metagenomes</taxon>
        <taxon>ecological metagenomes</taxon>
    </lineage>
</organism>
<keyword evidence="1" id="KW-0175">Coiled coil</keyword>
<protein>
    <recommendedName>
        <fullName evidence="3">Transposase</fullName>
    </recommendedName>
</protein>
<feature type="coiled-coil region" evidence="1">
    <location>
        <begin position="41"/>
        <end position="68"/>
    </location>
</feature>
<evidence type="ECO:0000313" key="2">
    <source>
        <dbReference type="EMBL" id="GAF87526.1"/>
    </source>
</evidence>
<feature type="non-terminal residue" evidence="2">
    <location>
        <position position="1"/>
    </location>
</feature>
<dbReference type="AlphaFoldDB" id="X0TJT9"/>